<dbReference type="RefSeq" id="WP_382405346.1">
    <property type="nucleotide sequence ID" value="NZ_JBHSGU010000001.1"/>
</dbReference>
<proteinExistence type="predicted"/>
<dbReference type="Pfam" id="PF01425">
    <property type="entry name" value="Amidase"/>
    <property type="match status" value="1"/>
</dbReference>
<comment type="caution">
    <text evidence="3">The sequence shown here is derived from an EMBL/GenBank/DDBJ whole genome shotgun (WGS) entry which is preliminary data.</text>
</comment>
<evidence type="ECO:0000313" key="4">
    <source>
        <dbReference type="Proteomes" id="UP001595897"/>
    </source>
</evidence>
<name>A0ABV9LQE6_9ALTE</name>
<dbReference type="InterPro" id="IPR023631">
    <property type="entry name" value="Amidase_dom"/>
</dbReference>
<dbReference type="InterPro" id="IPR036928">
    <property type="entry name" value="AS_sf"/>
</dbReference>
<feature type="signal peptide" evidence="1">
    <location>
        <begin position="1"/>
        <end position="35"/>
    </location>
</feature>
<dbReference type="Gene3D" id="3.90.1300.10">
    <property type="entry name" value="Amidase signature (AS) domain"/>
    <property type="match status" value="1"/>
</dbReference>
<gene>
    <name evidence="3" type="ORF">ACFO4O_00875</name>
</gene>
<reference evidence="4" key="1">
    <citation type="journal article" date="2019" name="Int. J. Syst. Evol. Microbiol.">
        <title>The Global Catalogue of Microorganisms (GCM) 10K type strain sequencing project: providing services to taxonomists for standard genome sequencing and annotation.</title>
        <authorList>
            <consortium name="The Broad Institute Genomics Platform"/>
            <consortium name="The Broad Institute Genome Sequencing Center for Infectious Disease"/>
            <person name="Wu L."/>
            <person name="Ma J."/>
        </authorList>
    </citation>
    <scope>NUCLEOTIDE SEQUENCE [LARGE SCALE GENOMIC DNA]</scope>
    <source>
        <strain evidence="4">KACC 12507</strain>
    </source>
</reference>
<keyword evidence="4" id="KW-1185">Reference proteome</keyword>
<protein>
    <submittedName>
        <fullName evidence="3">Amidase</fullName>
        <ecNumber evidence="3">3.5.1.4</ecNumber>
    </submittedName>
</protein>
<dbReference type="EC" id="3.5.1.4" evidence="3"/>
<keyword evidence="3" id="KW-0378">Hydrolase</keyword>
<evidence type="ECO:0000259" key="2">
    <source>
        <dbReference type="Pfam" id="PF01425"/>
    </source>
</evidence>
<dbReference type="Proteomes" id="UP001595897">
    <property type="component" value="Unassembled WGS sequence"/>
</dbReference>
<feature type="domain" description="Amidase" evidence="2">
    <location>
        <begin position="72"/>
        <end position="520"/>
    </location>
</feature>
<accession>A0ABV9LQE6</accession>
<dbReference type="SUPFAM" id="SSF75304">
    <property type="entry name" value="Amidase signature (AS) enzymes"/>
    <property type="match status" value="1"/>
</dbReference>
<evidence type="ECO:0000256" key="1">
    <source>
        <dbReference type="SAM" id="SignalP"/>
    </source>
</evidence>
<dbReference type="NCBIfam" id="NF006006">
    <property type="entry name" value="PRK08137.1"/>
    <property type="match status" value="1"/>
</dbReference>
<feature type="chain" id="PRO_5045220324" evidence="1">
    <location>
        <begin position="36"/>
        <end position="558"/>
    </location>
</feature>
<dbReference type="PANTHER" id="PTHR42678:SF34">
    <property type="entry name" value="OS04G0183300 PROTEIN"/>
    <property type="match status" value="1"/>
</dbReference>
<dbReference type="EMBL" id="JBHSGU010000001">
    <property type="protein sequence ID" value="MFC4698712.1"/>
    <property type="molecule type" value="Genomic_DNA"/>
</dbReference>
<organism evidence="3 4">
    <name type="scientific">Glaciecola siphonariae</name>
    <dbReference type="NCBI Taxonomy" id="521012"/>
    <lineage>
        <taxon>Bacteria</taxon>
        <taxon>Pseudomonadati</taxon>
        <taxon>Pseudomonadota</taxon>
        <taxon>Gammaproteobacteria</taxon>
        <taxon>Alteromonadales</taxon>
        <taxon>Alteromonadaceae</taxon>
        <taxon>Glaciecola</taxon>
    </lineage>
</organism>
<dbReference type="PANTHER" id="PTHR42678">
    <property type="entry name" value="AMIDASE"/>
    <property type="match status" value="1"/>
</dbReference>
<keyword evidence="1" id="KW-0732">Signal</keyword>
<dbReference type="GO" id="GO:0004040">
    <property type="term" value="F:amidase activity"/>
    <property type="evidence" value="ECO:0007669"/>
    <property type="project" value="UniProtKB-EC"/>
</dbReference>
<sequence>MRQTSRVSQLTAFSFSLCAALVLAITMGSVKLAFADAPAKDSANQATTKIIDMSAHALAAKIATQEIRAEQAVEAYLARIEALDRQGPRIQAVLNINAQALNIAKERDKQVKAGNIVGPLHGVPVLVKDNVETSTMPTTAGSLALINNNTGRDAPIIARLKEAGAIILGKTNLSEWANFRDGDSVSGWSAVGGQTRNPHSLDRTPCGSSSGTGAAIAAQYAPLGIGTETNGSIICPTAMNGIVGVKPSVGLLSRTHIVPISVTQDTAGPMTRSVKDAAIMLSVMAGTDPRDSATADADRYKKDYAAELEQPIKGKRIGVFRAVQSEHPEIIAAFDEAIAALVAQGVEVVDIEEFETPDEFWGKALQVLLIEFKHELNAYLANAAPEVTSKNLADLIAFNAQSDRELAIFGQSLFVDAQATEGYNEEYQEALAFLREATQAKGIDKLLSDYKVEAIMMPSQTPAFLIDPVYGDSFAGGFAGAGWMAAIAGYPQVSVPMGTMRGLPINLSFMGKKWDEAFLLNLAYKYEQASQKLTKPELAQSAIEQSHFNEAMAPFTSQ</sequence>
<evidence type="ECO:0000313" key="3">
    <source>
        <dbReference type="EMBL" id="MFC4698712.1"/>
    </source>
</evidence>